<proteinExistence type="predicted"/>
<dbReference type="AlphaFoldDB" id="A0A0J8D8U3"/>
<feature type="coiled-coil region" evidence="1">
    <location>
        <begin position="35"/>
        <end position="62"/>
    </location>
</feature>
<evidence type="ECO:0000313" key="2">
    <source>
        <dbReference type="EMBL" id="KMT22470.1"/>
    </source>
</evidence>
<evidence type="ECO:0000256" key="1">
    <source>
        <dbReference type="SAM" id="Coils"/>
    </source>
</evidence>
<dbReference type="OrthoDB" id="9792639at2"/>
<dbReference type="STRING" id="1121307.CLCY_10c00150"/>
<evidence type="ECO:0000313" key="3">
    <source>
        <dbReference type="Proteomes" id="UP000036756"/>
    </source>
</evidence>
<dbReference type="PATRIC" id="fig|1121307.3.peg.17"/>
<evidence type="ECO:0008006" key="4">
    <source>
        <dbReference type="Google" id="ProtNLM"/>
    </source>
</evidence>
<reference evidence="2 3" key="1">
    <citation type="submission" date="2015-06" db="EMBL/GenBank/DDBJ databases">
        <title>Draft genome sequence of the purine-degrading Clostridium cylindrosporum HC-1 (DSM 605).</title>
        <authorList>
            <person name="Poehlein A."/>
            <person name="Schiel-Bengelsdorf B."/>
            <person name="Bengelsdorf F."/>
            <person name="Daniel R."/>
            <person name="Duerre P."/>
        </authorList>
    </citation>
    <scope>NUCLEOTIDE SEQUENCE [LARGE SCALE GENOMIC DNA]</scope>
    <source>
        <strain evidence="2 3">DSM 605</strain>
    </source>
</reference>
<sequence>MNTNIEFLNYIYQNAEMGKSTINQLLGISEDESFKRVLESQLKEYNEIFDIANNKIQENDKEGKGIGLLTKLSTYLMININTLRDKTSSHIAEMMIRGSTMGIVDITKKLKEYSNASEDIRGLGDRLLKFEQDNVEEMKKFL</sequence>
<protein>
    <recommendedName>
        <fullName evidence="4">DUF2383 domain-containing protein</fullName>
    </recommendedName>
</protein>
<dbReference type="EMBL" id="LFVU01000007">
    <property type="protein sequence ID" value="KMT22470.1"/>
    <property type="molecule type" value="Genomic_DNA"/>
</dbReference>
<dbReference type="Proteomes" id="UP000036756">
    <property type="component" value="Unassembled WGS sequence"/>
</dbReference>
<accession>A0A0J8D8U3</accession>
<organism evidence="2 3">
    <name type="scientific">Clostridium cylindrosporum DSM 605</name>
    <dbReference type="NCBI Taxonomy" id="1121307"/>
    <lineage>
        <taxon>Bacteria</taxon>
        <taxon>Bacillati</taxon>
        <taxon>Bacillota</taxon>
        <taxon>Clostridia</taxon>
        <taxon>Eubacteriales</taxon>
        <taxon>Clostridiaceae</taxon>
        <taxon>Clostridium</taxon>
    </lineage>
</organism>
<gene>
    <name evidence="2" type="ORF">CLCY_10c00150</name>
</gene>
<comment type="caution">
    <text evidence="2">The sequence shown here is derived from an EMBL/GenBank/DDBJ whole genome shotgun (WGS) entry which is preliminary data.</text>
</comment>
<dbReference type="RefSeq" id="WP_048569891.1">
    <property type="nucleotide sequence ID" value="NZ_LFVU01000007.1"/>
</dbReference>
<name>A0A0J8D8U3_CLOCY</name>
<keyword evidence="3" id="KW-1185">Reference proteome</keyword>
<keyword evidence="1" id="KW-0175">Coiled coil</keyword>